<keyword evidence="6 9" id="KW-0812">Transmembrane</keyword>
<feature type="transmembrane region" description="Helical" evidence="9">
    <location>
        <begin position="231"/>
        <end position="249"/>
    </location>
</feature>
<keyword evidence="3 9" id="KW-0813">Transport</keyword>
<sequence>MKEIIDIYKKYKEVFWQLAYREIKARYKQSVLGYAWAVIVPLLNLLVLSVVFSNLFRVPTGGIPYPVFLFAALVPWTFLSNAITTATGSIISNASLVTKVYLPREIFPLAAIASKSIDLLLTCLVLVIFLFFYGVSFKLTMLLVPIIFLVQLILIIGVSLILSAANVFFRDIENIQSVFLTIWMYLTPIIYSTEQIPESLKPLFYLNPMTGIINAYRDAILFGKFPVNLPFIYSSIFSLFILAFGFYFFRKNSKYFADVI</sequence>
<dbReference type="AlphaFoldDB" id="A0A0G0H7X2"/>
<proteinExistence type="inferred from homology"/>
<comment type="caution">
    <text evidence="11">The sequence shown here is derived from an EMBL/GenBank/DDBJ whole genome shotgun (WGS) entry which is preliminary data.</text>
</comment>
<keyword evidence="7 9" id="KW-1133">Transmembrane helix</keyword>
<dbReference type="PRINTS" id="PR00164">
    <property type="entry name" value="ABC2TRNSPORT"/>
</dbReference>
<dbReference type="InterPro" id="IPR000412">
    <property type="entry name" value="ABC_2_transport"/>
</dbReference>
<dbReference type="Proteomes" id="UP000034492">
    <property type="component" value="Unassembled WGS sequence"/>
</dbReference>
<evidence type="ECO:0000256" key="4">
    <source>
        <dbReference type="ARBA" id="ARBA00022475"/>
    </source>
</evidence>
<comment type="similarity">
    <text evidence="2 9">Belongs to the ABC-2 integral membrane protein family.</text>
</comment>
<keyword evidence="5" id="KW-0997">Cell inner membrane</keyword>
<evidence type="ECO:0000259" key="10">
    <source>
        <dbReference type="PROSITE" id="PS51012"/>
    </source>
</evidence>
<dbReference type="PROSITE" id="PS51012">
    <property type="entry name" value="ABC_TM2"/>
    <property type="match status" value="1"/>
</dbReference>
<evidence type="ECO:0000256" key="6">
    <source>
        <dbReference type="ARBA" id="ARBA00022692"/>
    </source>
</evidence>
<keyword evidence="8 9" id="KW-0472">Membrane</keyword>
<keyword evidence="4 9" id="KW-1003">Cell membrane</keyword>
<feature type="transmembrane region" description="Helical" evidence="9">
    <location>
        <begin position="142"/>
        <end position="162"/>
    </location>
</feature>
<dbReference type="InterPro" id="IPR013525">
    <property type="entry name" value="ABC2_TM"/>
</dbReference>
<dbReference type="GO" id="GO:0043190">
    <property type="term" value="C:ATP-binding cassette (ABC) transporter complex"/>
    <property type="evidence" value="ECO:0007669"/>
    <property type="project" value="InterPro"/>
</dbReference>
<evidence type="ECO:0000313" key="12">
    <source>
        <dbReference type="Proteomes" id="UP000034492"/>
    </source>
</evidence>
<evidence type="ECO:0000313" key="11">
    <source>
        <dbReference type="EMBL" id="KKQ08174.1"/>
    </source>
</evidence>
<feature type="transmembrane region" description="Helical" evidence="9">
    <location>
        <begin position="174"/>
        <end position="191"/>
    </location>
</feature>
<dbReference type="InterPro" id="IPR047817">
    <property type="entry name" value="ABC2_TM_bact-type"/>
</dbReference>
<evidence type="ECO:0000256" key="3">
    <source>
        <dbReference type="ARBA" id="ARBA00022448"/>
    </source>
</evidence>
<evidence type="ECO:0000256" key="8">
    <source>
        <dbReference type="ARBA" id="ARBA00023136"/>
    </source>
</evidence>
<protein>
    <recommendedName>
        <fullName evidence="9">Transport permease protein</fullName>
    </recommendedName>
</protein>
<feature type="transmembrane region" description="Helical" evidence="9">
    <location>
        <begin position="31"/>
        <end position="56"/>
    </location>
</feature>
<dbReference type="GO" id="GO:0140359">
    <property type="term" value="F:ABC-type transporter activity"/>
    <property type="evidence" value="ECO:0007669"/>
    <property type="project" value="InterPro"/>
</dbReference>
<dbReference type="PANTHER" id="PTHR30413:SF8">
    <property type="entry name" value="TRANSPORT PERMEASE PROTEIN"/>
    <property type="match status" value="1"/>
</dbReference>
<gene>
    <name evidence="11" type="ORF">US19_C0030G0007</name>
</gene>
<name>A0A0G0H7X2_9BACT</name>
<evidence type="ECO:0000256" key="5">
    <source>
        <dbReference type="ARBA" id="ARBA00022519"/>
    </source>
</evidence>
<evidence type="ECO:0000256" key="1">
    <source>
        <dbReference type="ARBA" id="ARBA00004429"/>
    </source>
</evidence>
<dbReference type="PATRIC" id="fig|1618426.3.peg.919"/>
<dbReference type="EMBL" id="LBSA01000030">
    <property type="protein sequence ID" value="KKQ08174.1"/>
    <property type="molecule type" value="Genomic_DNA"/>
</dbReference>
<organism evidence="11 12">
    <name type="scientific">Candidatus Daviesbacteria bacterium GW2011_GWB1_36_5</name>
    <dbReference type="NCBI Taxonomy" id="1618426"/>
    <lineage>
        <taxon>Bacteria</taxon>
        <taxon>Candidatus Daviesiibacteriota</taxon>
    </lineage>
</organism>
<evidence type="ECO:0000256" key="2">
    <source>
        <dbReference type="ARBA" id="ARBA00007783"/>
    </source>
</evidence>
<feature type="transmembrane region" description="Helical" evidence="9">
    <location>
        <begin position="117"/>
        <end position="136"/>
    </location>
</feature>
<dbReference type="PIRSF" id="PIRSF006648">
    <property type="entry name" value="DrrB"/>
    <property type="match status" value="1"/>
</dbReference>
<comment type="subcellular location">
    <subcellularLocation>
        <location evidence="1">Cell inner membrane</location>
        <topology evidence="1">Multi-pass membrane protein</topology>
    </subcellularLocation>
    <subcellularLocation>
        <location evidence="9">Cell membrane</location>
        <topology evidence="9">Multi-pass membrane protein</topology>
    </subcellularLocation>
</comment>
<feature type="domain" description="ABC transmembrane type-2" evidence="10">
    <location>
        <begin position="32"/>
        <end position="252"/>
    </location>
</feature>
<accession>A0A0G0H7X2</accession>
<reference evidence="11 12" key="1">
    <citation type="journal article" date="2015" name="Nature">
        <title>rRNA introns, odd ribosomes, and small enigmatic genomes across a large radiation of phyla.</title>
        <authorList>
            <person name="Brown C.T."/>
            <person name="Hug L.A."/>
            <person name="Thomas B.C."/>
            <person name="Sharon I."/>
            <person name="Castelle C.J."/>
            <person name="Singh A."/>
            <person name="Wilkins M.J."/>
            <person name="Williams K.H."/>
            <person name="Banfield J.F."/>
        </authorList>
    </citation>
    <scope>NUCLEOTIDE SEQUENCE [LARGE SCALE GENOMIC DNA]</scope>
</reference>
<dbReference type="PANTHER" id="PTHR30413">
    <property type="entry name" value="INNER MEMBRANE TRANSPORT PERMEASE"/>
    <property type="match status" value="1"/>
</dbReference>
<dbReference type="GO" id="GO:0015920">
    <property type="term" value="P:lipopolysaccharide transport"/>
    <property type="evidence" value="ECO:0007669"/>
    <property type="project" value="TreeGrafter"/>
</dbReference>
<evidence type="ECO:0000256" key="7">
    <source>
        <dbReference type="ARBA" id="ARBA00022989"/>
    </source>
</evidence>
<evidence type="ECO:0000256" key="9">
    <source>
        <dbReference type="RuleBase" id="RU361157"/>
    </source>
</evidence>
<dbReference type="Pfam" id="PF01061">
    <property type="entry name" value="ABC2_membrane"/>
    <property type="match status" value="1"/>
</dbReference>
<feature type="transmembrane region" description="Helical" evidence="9">
    <location>
        <begin position="68"/>
        <end position="96"/>
    </location>
</feature>